<dbReference type="CDD" id="cd00796">
    <property type="entry name" value="INT_Rci_Hp1_C"/>
    <property type="match status" value="1"/>
</dbReference>
<evidence type="ECO:0000259" key="6">
    <source>
        <dbReference type="PROSITE" id="PS51898"/>
    </source>
</evidence>
<evidence type="ECO:0000256" key="4">
    <source>
        <dbReference type="ARBA" id="ARBA00023172"/>
    </source>
</evidence>
<dbReference type="Gene3D" id="1.10.150.130">
    <property type="match status" value="1"/>
</dbReference>
<feature type="domain" description="Core-binding (CB)" evidence="7">
    <location>
        <begin position="57"/>
        <end position="151"/>
    </location>
</feature>
<dbReference type="SUPFAM" id="SSF56349">
    <property type="entry name" value="DNA breaking-rejoining enzymes"/>
    <property type="match status" value="1"/>
</dbReference>
<dbReference type="EMBL" id="CP071060">
    <property type="protein sequence ID" value="QSI76198.1"/>
    <property type="molecule type" value="Genomic_DNA"/>
</dbReference>
<dbReference type="InterPro" id="IPR044068">
    <property type="entry name" value="CB"/>
</dbReference>
<evidence type="ECO:0000313" key="9">
    <source>
        <dbReference type="Proteomes" id="UP000663570"/>
    </source>
</evidence>
<protein>
    <submittedName>
        <fullName evidence="8">Site-specific integrase</fullName>
    </submittedName>
</protein>
<dbReference type="Proteomes" id="UP000663570">
    <property type="component" value="Chromosome"/>
</dbReference>
<dbReference type="PROSITE" id="PS51900">
    <property type="entry name" value="CB"/>
    <property type="match status" value="1"/>
</dbReference>
<dbReference type="InterPro" id="IPR002104">
    <property type="entry name" value="Integrase_catalytic"/>
</dbReference>
<accession>A0ABX7M628</accession>
<dbReference type="PROSITE" id="PS51898">
    <property type="entry name" value="TYR_RECOMBINASE"/>
    <property type="match status" value="1"/>
</dbReference>
<gene>
    <name evidence="8" type="ORF">JY500_17235</name>
</gene>
<reference evidence="8 9" key="1">
    <citation type="submission" date="2021-02" db="EMBL/GenBank/DDBJ databases">
        <title>Niveibacterium changnyeongensis HC41.</title>
        <authorList>
            <person name="Kang M."/>
        </authorList>
    </citation>
    <scope>NUCLEOTIDE SEQUENCE [LARGE SCALE GENOMIC DNA]</scope>
    <source>
        <strain evidence="8 9">HC41</strain>
    </source>
</reference>
<dbReference type="Pfam" id="PF00589">
    <property type="entry name" value="Phage_integrase"/>
    <property type="match status" value="1"/>
</dbReference>
<evidence type="ECO:0000256" key="1">
    <source>
        <dbReference type="ARBA" id="ARBA00008857"/>
    </source>
</evidence>
<dbReference type="RefSeq" id="WP_206253949.1">
    <property type="nucleotide sequence ID" value="NZ_CP071060.1"/>
</dbReference>
<evidence type="ECO:0000313" key="8">
    <source>
        <dbReference type="EMBL" id="QSI76198.1"/>
    </source>
</evidence>
<evidence type="ECO:0000256" key="5">
    <source>
        <dbReference type="PROSITE-ProRule" id="PRU01248"/>
    </source>
</evidence>
<dbReference type="InterPro" id="IPR013762">
    <property type="entry name" value="Integrase-like_cat_sf"/>
</dbReference>
<dbReference type="InterPro" id="IPR050808">
    <property type="entry name" value="Phage_Integrase"/>
</dbReference>
<feature type="domain" description="Tyr recombinase" evidence="6">
    <location>
        <begin position="171"/>
        <end position="342"/>
    </location>
</feature>
<organism evidence="8 9">
    <name type="scientific">Niveibacterium microcysteis</name>
    <dbReference type="NCBI Taxonomy" id="2811415"/>
    <lineage>
        <taxon>Bacteria</taxon>
        <taxon>Pseudomonadati</taxon>
        <taxon>Pseudomonadota</taxon>
        <taxon>Betaproteobacteria</taxon>
        <taxon>Rhodocyclales</taxon>
        <taxon>Rhodocyclaceae</taxon>
        <taxon>Niveibacterium</taxon>
    </lineage>
</organism>
<sequence>MSVFLRGSVYWCRFTTPAGERIRRSCQTSDRKAAEQYETALKLTCWKADVLGERPDRLWGDLAARWLDEKMDNRSIQSDLVRLSILLPYAGNLRASEITREKMQGVMTQLAADRLAAQARQPGRTLPPKPLKPATLNHYLDVVRRVLNTAKTEWGWVDHVPSFKFYKVSNKRRRVESPANVCRIARCAPDHLADIIVFAVMTGIRLGAILQLRWRWVDWERRAVQLPASVMKSEIDLAIPLNRTAWAAMNRQVGKHEDFVFTYRGRRIGEINESSFYRACEKAGVTDFKMHDLRRSFATWLGSLGAHDRHIKALGAWQQEDRTNAMFRYVWAELEPLRKVAEMLDALWDEAEKANGPEGRR</sequence>
<evidence type="ECO:0000259" key="7">
    <source>
        <dbReference type="PROSITE" id="PS51900"/>
    </source>
</evidence>
<dbReference type="PANTHER" id="PTHR30629:SF2">
    <property type="entry name" value="PROPHAGE INTEGRASE INTS-RELATED"/>
    <property type="match status" value="1"/>
</dbReference>
<dbReference type="Gene3D" id="1.10.443.10">
    <property type="entry name" value="Intergrase catalytic core"/>
    <property type="match status" value="1"/>
</dbReference>
<evidence type="ECO:0000256" key="2">
    <source>
        <dbReference type="ARBA" id="ARBA00022908"/>
    </source>
</evidence>
<keyword evidence="4" id="KW-0233">DNA recombination</keyword>
<dbReference type="InterPro" id="IPR011010">
    <property type="entry name" value="DNA_brk_join_enz"/>
</dbReference>
<name>A0ABX7M628_9RHOO</name>
<keyword evidence="2" id="KW-0229">DNA integration</keyword>
<comment type="similarity">
    <text evidence="1">Belongs to the 'phage' integrase family.</text>
</comment>
<dbReference type="InterPro" id="IPR010998">
    <property type="entry name" value="Integrase_recombinase_N"/>
</dbReference>
<proteinExistence type="inferred from homology"/>
<keyword evidence="3 5" id="KW-0238">DNA-binding</keyword>
<dbReference type="PANTHER" id="PTHR30629">
    <property type="entry name" value="PROPHAGE INTEGRASE"/>
    <property type="match status" value="1"/>
</dbReference>
<keyword evidence="9" id="KW-1185">Reference proteome</keyword>
<evidence type="ECO:0000256" key="3">
    <source>
        <dbReference type="ARBA" id="ARBA00023125"/>
    </source>
</evidence>